<protein>
    <submittedName>
        <fullName evidence="2">Uncharacterized protein</fullName>
    </submittedName>
</protein>
<accession>A0AA87YRM6</accession>
<organism evidence="2 3">
    <name type="scientific">Ficus carica</name>
    <name type="common">Common fig</name>
    <dbReference type="NCBI Taxonomy" id="3494"/>
    <lineage>
        <taxon>Eukaryota</taxon>
        <taxon>Viridiplantae</taxon>
        <taxon>Streptophyta</taxon>
        <taxon>Embryophyta</taxon>
        <taxon>Tracheophyta</taxon>
        <taxon>Spermatophyta</taxon>
        <taxon>Magnoliopsida</taxon>
        <taxon>eudicotyledons</taxon>
        <taxon>Gunneridae</taxon>
        <taxon>Pentapetalae</taxon>
        <taxon>rosids</taxon>
        <taxon>fabids</taxon>
        <taxon>Rosales</taxon>
        <taxon>Moraceae</taxon>
        <taxon>Ficeae</taxon>
        <taxon>Ficus</taxon>
    </lineage>
</organism>
<reference evidence="2" key="1">
    <citation type="submission" date="2023-07" db="EMBL/GenBank/DDBJ databases">
        <title>draft genome sequence of fig (Ficus carica).</title>
        <authorList>
            <person name="Takahashi T."/>
            <person name="Nishimura K."/>
        </authorList>
    </citation>
    <scope>NUCLEOTIDE SEQUENCE</scope>
</reference>
<dbReference type="AlphaFoldDB" id="A0AA87YRM6"/>
<dbReference type="SUPFAM" id="SSF52058">
    <property type="entry name" value="L domain-like"/>
    <property type="match status" value="1"/>
</dbReference>
<evidence type="ECO:0000256" key="1">
    <source>
        <dbReference type="SAM" id="MobiDB-lite"/>
    </source>
</evidence>
<name>A0AA87YRM6_FICCA</name>
<gene>
    <name evidence="2" type="ORF">TIFTF001_045533</name>
</gene>
<keyword evidence="3" id="KW-1185">Reference proteome</keyword>
<feature type="region of interest" description="Disordered" evidence="1">
    <location>
        <begin position="81"/>
        <end position="118"/>
    </location>
</feature>
<dbReference type="Proteomes" id="UP001187192">
    <property type="component" value="Unassembled WGS sequence"/>
</dbReference>
<sequence>MSELHRLNVIVLADNRVFDNIPSLLLKLRRLYVLELHNNSWKGRSLPLNQTTSKLKIFATIFAVIECDFSGISDVEKVLESNQTGQDNRRNTRRHGVKDSYGWSAKARAKDRSSSQDYEVDLATPATHLTDRQLTRERGKIECLKREK</sequence>
<dbReference type="EMBL" id="BTGU01004035">
    <property type="protein sequence ID" value="GMN21659.1"/>
    <property type="molecule type" value="Genomic_DNA"/>
</dbReference>
<comment type="caution">
    <text evidence="2">The sequence shown here is derived from an EMBL/GenBank/DDBJ whole genome shotgun (WGS) entry which is preliminary data.</text>
</comment>
<proteinExistence type="predicted"/>
<evidence type="ECO:0000313" key="3">
    <source>
        <dbReference type="Proteomes" id="UP001187192"/>
    </source>
</evidence>
<evidence type="ECO:0000313" key="2">
    <source>
        <dbReference type="EMBL" id="GMN21659.1"/>
    </source>
</evidence>